<organism evidence="1 2">
    <name type="scientific">Microlunatus ginsengisoli</name>
    <dbReference type="NCBI Taxonomy" id="363863"/>
    <lineage>
        <taxon>Bacteria</taxon>
        <taxon>Bacillati</taxon>
        <taxon>Actinomycetota</taxon>
        <taxon>Actinomycetes</taxon>
        <taxon>Propionibacteriales</taxon>
        <taxon>Propionibacteriaceae</taxon>
        <taxon>Microlunatus</taxon>
    </lineage>
</organism>
<dbReference type="SUPFAM" id="SSF56112">
    <property type="entry name" value="Protein kinase-like (PK-like)"/>
    <property type="match status" value="1"/>
</dbReference>
<name>A0ABP6ZNA1_9ACTN</name>
<reference evidence="2" key="1">
    <citation type="journal article" date="2019" name="Int. J. Syst. Evol. Microbiol.">
        <title>The Global Catalogue of Microorganisms (GCM) 10K type strain sequencing project: providing services to taxonomists for standard genome sequencing and annotation.</title>
        <authorList>
            <consortium name="The Broad Institute Genomics Platform"/>
            <consortium name="The Broad Institute Genome Sequencing Center for Infectious Disease"/>
            <person name="Wu L."/>
            <person name="Ma J."/>
        </authorList>
    </citation>
    <scope>NUCLEOTIDE SEQUENCE [LARGE SCALE GENOMIC DNA]</scope>
    <source>
        <strain evidence="2">JCM 16929</strain>
    </source>
</reference>
<evidence type="ECO:0000313" key="2">
    <source>
        <dbReference type="Proteomes" id="UP001501490"/>
    </source>
</evidence>
<dbReference type="EMBL" id="BAABAB010000010">
    <property type="protein sequence ID" value="GAA3615095.1"/>
    <property type="molecule type" value="Genomic_DNA"/>
</dbReference>
<comment type="caution">
    <text evidence="1">The sequence shown here is derived from an EMBL/GenBank/DDBJ whole genome shotgun (WGS) entry which is preliminary data.</text>
</comment>
<protein>
    <recommendedName>
        <fullName evidence="3">Aminoglycoside phosphotransferase domain-containing protein</fullName>
    </recommendedName>
</protein>
<dbReference type="Proteomes" id="UP001501490">
    <property type="component" value="Unassembled WGS sequence"/>
</dbReference>
<dbReference type="RefSeq" id="WP_344803228.1">
    <property type="nucleotide sequence ID" value="NZ_BAABAB010000010.1"/>
</dbReference>
<dbReference type="InterPro" id="IPR011009">
    <property type="entry name" value="Kinase-like_dom_sf"/>
</dbReference>
<sequence length="312" mass="33003">MDILAQALELGLVTRTEVERGLVAAGPGAGTGQRVVALRGRIVATVREAAPSAPIAHERAALEALAADDLAAPVLPSTDGRLWTAALAGRTLAELSAAHHWAPTAGDSALADLTAGCVALGTSLAAVHRLPADRRPRPDVPCTAISTRSVRNARDTALGAEIRHALDADRGIRVAAETVRERWSDRNWTIGRIAPENVSVDVFWRARFTDLGSAGLGDPDWDVAACLASIALVADSVPATVAWLSEHFWNSYRRCGGPGRVRPQMQAMYAIDAAWRAADPAAQDAGGGPRVRWWLDRAHRVVARTSVQGLAA</sequence>
<keyword evidence="2" id="KW-1185">Reference proteome</keyword>
<accession>A0ABP6ZNA1</accession>
<gene>
    <name evidence="1" type="ORF">GCM10022236_16300</name>
</gene>
<evidence type="ECO:0008006" key="3">
    <source>
        <dbReference type="Google" id="ProtNLM"/>
    </source>
</evidence>
<proteinExistence type="predicted"/>
<evidence type="ECO:0000313" key="1">
    <source>
        <dbReference type="EMBL" id="GAA3615095.1"/>
    </source>
</evidence>